<keyword evidence="1" id="KW-0472">Membrane</keyword>
<dbReference type="RefSeq" id="WP_107826619.1">
    <property type="nucleotide sequence ID" value="NZ_CP160205.1"/>
</dbReference>
<dbReference type="Proteomes" id="UP000244168">
    <property type="component" value="Unassembled WGS sequence"/>
</dbReference>
<name>A0A2T5JFK4_9SPHI</name>
<comment type="caution">
    <text evidence="2">The sequence shown here is derived from an EMBL/GenBank/DDBJ whole genome shotgun (WGS) entry which is preliminary data.</text>
</comment>
<evidence type="ECO:0000256" key="1">
    <source>
        <dbReference type="SAM" id="Phobius"/>
    </source>
</evidence>
<keyword evidence="1" id="KW-0812">Transmembrane</keyword>
<dbReference type="OrthoDB" id="769806at2"/>
<keyword evidence="1" id="KW-1133">Transmembrane helix</keyword>
<dbReference type="EMBL" id="QAOQ01000001">
    <property type="protein sequence ID" value="PTR01212.1"/>
    <property type="molecule type" value="Genomic_DNA"/>
</dbReference>
<proteinExistence type="predicted"/>
<dbReference type="AlphaFoldDB" id="A0A2T5JFK4"/>
<evidence type="ECO:0000313" key="2">
    <source>
        <dbReference type="EMBL" id="PTR01212.1"/>
    </source>
</evidence>
<feature type="transmembrane region" description="Helical" evidence="1">
    <location>
        <begin position="12"/>
        <end position="31"/>
    </location>
</feature>
<organism evidence="2 3">
    <name type="scientific">Mucilaginibacter yixingensis</name>
    <dbReference type="NCBI Taxonomy" id="1295612"/>
    <lineage>
        <taxon>Bacteria</taxon>
        <taxon>Pseudomonadati</taxon>
        <taxon>Bacteroidota</taxon>
        <taxon>Sphingobacteriia</taxon>
        <taxon>Sphingobacteriales</taxon>
        <taxon>Sphingobacteriaceae</taxon>
        <taxon>Mucilaginibacter</taxon>
    </lineage>
</organism>
<gene>
    <name evidence="2" type="ORF">C8P68_101446</name>
</gene>
<keyword evidence="3" id="KW-1185">Reference proteome</keyword>
<evidence type="ECO:0000313" key="3">
    <source>
        <dbReference type="Proteomes" id="UP000244168"/>
    </source>
</evidence>
<protein>
    <submittedName>
        <fullName evidence="2">Uncharacterized protein</fullName>
    </submittedName>
</protein>
<reference evidence="2 3" key="1">
    <citation type="submission" date="2018-04" db="EMBL/GenBank/DDBJ databases">
        <title>Genomic Encyclopedia of Archaeal and Bacterial Type Strains, Phase II (KMG-II): from individual species to whole genera.</title>
        <authorList>
            <person name="Goeker M."/>
        </authorList>
    </citation>
    <scope>NUCLEOTIDE SEQUENCE [LARGE SCALE GENOMIC DNA]</scope>
    <source>
        <strain evidence="2 3">DSM 26809</strain>
    </source>
</reference>
<accession>A0A2T5JFK4</accession>
<sequence length="112" mass="12859">MKTGKTRILITTLFMFIFVIKMGISVAPLFLKLFNSKAVNAAIMQLEQEGKDEKDNPEKDFLKDKKFFDEDLVIHCYTLTPIIIETNILHNQEHSLFVQVYHPVVPTPPPNA</sequence>